<name>A0ABU4GF19_9CLOT</name>
<evidence type="ECO:0000256" key="2">
    <source>
        <dbReference type="ARBA" id="ARBA00022448"/>
    </source>
</evidence>
<evidence type="ECO:0000256" key="1">
    <source>
        <dbReference type="ARBA" id="ARBA00004236"/>
    </source>
</evidence>
<proteinExistence type="predicted"/>
<feature type="chain" id="PRO_5047298185" evidence="5">
    <location>
        <begin position="23"/>
        <end position="287"/>
    </location>
</feature>
<accession>A0ABU4GF19</accession>
<dbReference type="Gene3D" id="3.10.105.10">
    <property type="entry name" value="Dipeptide-binding Protein, Domain 3"/>
    <property type="match status" value="2"/>
</dbReference>
<dbReference type="Gene3D" id="3.40.190.100">
    <property type="entry name" value="Glycine betaine-binding periplasmic protein, domain 2"/>
    <property type="match status" value="1"/>
</dbReference>
<keyword evidence="4" id="KW-0472">Membrane</keyword>
<feature type="signal peptide" evidence="5">
    <location>
        <begin position="1"/>
        <end position="22"/>
    </location>
</feature>
<keyword evidence="8" id="KW-1185">Reference proteome</keyword>
<organism evidence="7 8">
    <name type="scientific">Clostridium boliviensis</name>
    <dbReference type="NCBI Taxonomy" id="318465"/>
    <lineage>
        <taxon>Bacteria</taxon>
        <taxon>Bacillati</taxon>
        <taxon>Bacillota</taxon>
        <taxon>Clostridia</taxon>
        <taxon>Eubacteriales</taxon>
        <taxon>Clostridiaceae</taxon>
        <taxon>Clostridium</taxon>
    </lineage>
</organism>
<feature type="domain" description="ABC-type glycine betaine transport system substrate-binding" evidence="6">
    <location>
        <begin position="31"/>
        <end position="276"/>
    </location>
</feature>
<keyword evidence="3" id="KW-1003">Cell membrane</keyword>
<keyword evidence="5" id="KW-0732">Signal</keyword>
<dbReference type="PANTHER" id="PTHR47737">
    <property type="entry name" value="GLYCINE BETAINE/PROLINE BETAINE TRANSPORT SYSTEM PERMEASE PROTEIN PROW"/>
    <property type="match status" value="1"/>
</dbReference>
<evidence type="ECO:0000256" key="5">
    <source>
        <dbReference type="SAM" id="SignalP"/>
    </source>
</evidence>
<dbReference type="CDD" id="cd13639">
    <property type="entry name" value="PBP2_OpuAC_like"/>
    <property type="match status" value="1"/>
</dbReference>
<evidence type="ECO:0000256" key="4">
    <source>
        <dbReference type="ARBA" id="ARBA00023136"/>
    </source>
</evidence>
<evidence type="ECO:0000256" key="3">
    <source>
        <dbReference type="ARBA" id="ARBA00022475"/>
    </source>
</evidence>
<dbReference type="RefSeq" id="WP_318062494.1">
    <property type="nucleotide sequence ID" value="NZ_JAWONS010000026.1"/>
</dbReference>
<comment type="subcellular location">
    <subcellularLocation>
        <location evidence="1">Cell membrane</location>
    </subcellularLocation>
</comment>
<dbReference type="PROSITE" id="PS51257">
    <property type="entry name" value="PROKAR_LIPOPROTEIN"/>
    <property type="match status" value="1"/>
</dbReference>
<gene>
    <name evidence="7" type="ORF">RZO55_01270</name>
</gene>
<dbReference type="Proteomes" id="UP001276854">
    <property type="component" value="Unassembled WGS sequence"/>
</dbReference>
<evidence type="ECO:0000259" key="6">
    <source>
        <dbReference type="Pfam" id="PF04069"/>
    </source>
</evidence>
<dbReference type="PANTHER" id="PTHR47737:SF1">
    <property type="entry name" value="GLYCINE BETAINE_PROLINE BETAINE TRANSPORT SYSTEM PERMEASE PROTEIN PROW"/>
    <property type="match status" value="1"/>
</dbReference>
<evidence type="ECO:0000313" key="7">
    <source>
        <dbReference type="EMBL" id="MDW2796218.1"/>
    </source>
</evidence>
<sequence>MKKIIACVLTMGLAVSMVTGCASGAKKEEAKEIKIGYVNWSEGIAMTNLAAAILEDKMGYDVDMVLADVAPVFTSLASGNTDLFLDTWLPVTHKDYLDKYGKDIVDMGVEYENAKIGLVVPSYVDINSIDQLNDSKDKFGGKIIGIDSGAGIMKKTEEAIDEYGLDYELVSGSGPAMTASLKKAIDKNEAIAVTGWTPHWMFARWDLKVLEDPKGVYGDAENIHAYSRKGFDKDMPDAAEFIKNFKLSDDVLSDLMAKIEDSKEDPLVTAKKWMNENEDQVNSWLGK</sequence>
<dbReference type="EMBL" id="JAWONS010000026">
    <property type="protein sequence ID" value="MDW2796218.1"/>
    <property type="molecule type" value="Genomic_DNA"/>
</dbReference>
<comment type="caution">
    <text evidence="7">The sequence shown here is derived from an EMBL/GenBank/DDBJ whole genome shotgun (WGS) entry which is preliminary data.</text>
</comment>
<reference evidence="7 8" key="1">
    <citation type="submission" date="2023-10" db="EMBL/GenBank/DDBJ databases">
        <title>A novel Glycoside Hydrolase 43-Like Enzyme from Clostrdium boliviensis is an Endo-xylanase, and a Candidate for Xylooligosaccharides Production from Different Xylan Substrates.</title>
        <authorList>
            <person name="Alvarez M.T."/>
            <person name="Rocabado-Villegas L.R."/>
            <person name="Salas-Veizaga D.M."/>
            <person name="Linares-Pasten J.A."/>
            <person name="Gudmundsdottir E.E."/>
            <person name="Hreggvidsson G.O."/>
            <person name="Adlercreutz P."/>
            <person name="Nordberg Karlsson E."/>
        </authorList>
    </citation>
    <scope>NUCLEOTIDE SEQUENCE [LARGE SCALE GENOMIC DNA]</scope>
    <source>
        <strain evidence="7 8">E-1</strain>
    </source>
</reference>
<evidence type="ECO:0000313" key="8">
    <source>
        <dbReference type="Proteomes" id="UP001276854"/>
    </source>
</evidence>
<dbReference type="Pfam" id="PF04069">
    <property type="entry name" value="OpuAC"/>
    <property type="match status" value="1"/>
</dbReference>
<keyword evidence="2" id="KW-0813">Transport</keyword>
<dbReference type="InterPro" id="IPR007210">
    <property type="entry name" value="ABC_Gly_betaine_transp_sub-bd"/>
</dbReference>
<protein>
    <submittedName>
        <fullName evidence="7">Glycine betaine ABC transporter substrate-binding protein</fullName>
    </submittedName>
</protein>
<dbReference type="SUPFAM" id="SSF53850">
    <property type="entry name" value="Periplasmic binding protein-like II"/>
    <property type="match status" value="1"/>
</dbReference>